<protein>
    <submittedName>
        <fullName evidence="1">Uncharacterized protein</fullName>
    </submittedName>
</protein>
<proteinExistence type="predicted"/>
<accession>A0A3A4KEH8</accession>
<dbReference type="RefSeq" id="WP_120043916.1">
    <property type="nucleotide sequence ID" value="NZ_QZFU01000036.1"/>
</dbReference>
<gene>
    <name evidence="1" type="ORF">D5S18_27130</name>
</gene>
<evidence type="ECO:0000313" key="1">
    <source>
        <dbReference type="EMBL" id="RJO70859.1"/>
    </source>
</evidence>
<dbReference type="OrthoDB" id="675629at2"/>
<reference evidence="1 2" key="1">
    <citation type="submission" date="2018-09" db="EMBL/GenBank/DDBJ databases">
        <title>YIM PH21274 draft genome.</title>
        <authorList>
            <person name="Miao C."/>
        </authorList>
    </citation>
    <scope>NUCLEOTIDE SEQUENCE [LARGE SCALE GENOMIC DNA]</scope>
    <source>
        <strain evidence="1 2">YIM PH 21724</strain>
    </source>
</reference>
<organism evidence="1 2">
    <name type="scientific">Nocardia panacis</name>
    <dbReference type="NCBI Taxonomy" id="2340916"/>
    <lineage>
        <taxon>Bacteria</taxon>
        <taxon>Bacillati</taxon>
        <taxon>Actinomycetota</taxon>
        <taxon>Actinomycetes</taxon>
        <taxon>Mycobacteriales</taxon>
        <taxon>Nocardiaceae</taxon>
        <taxon>Nocardia</taxon>
    </lineage>
</organism>
<comment type="caution">
    <text evidence="1">The sequence shown here is derived from an EMBL/GenBank/DDBJ whole genome shotgun (WGS) entry which is preliminary data.</text>
</comment>
<dbReference type="Proteomes" id="UP000266677">
    <property type="component" value="Unassembled WGS sequence"/>
</dbReference>
<dbReference type="AlphaFoldDB" id="A0A3A4KEH8"/>
<sequence>MPGFVVDYSTKMLCPHGGQVTFVPGGAPVAVIGVSPVATAVDQLVVIGCGLTGSAPPCTMVQWSNLGTPLFGGAPVLLQSTPPPGPGNGICLGSLTPGPPQLSFVQVRVVGT</sequence>
<dbReference type="EMBL" id="QZFU01000036">
    <property type="protein sequence ID" value="RJO70859.1"/>
    <property type="molecule type" value="Genomic_DNA"/>
</dbReference>
<keyword evidence="2" id="KW-1185">Reference proteome</keyword>
<evidence type="ECO:0000313" key="2">
    <source>
        <dbReference type="Proteomes" id="UP000266677"/>
    </source>
</evidence>
<name>A0A3A4KEH8_9NOCA</name>